<comment type="similarity">
    <text evidence="1">Belongs to the Lgt family.</text>
</comment>
<dbReference type="GO" id="GO:0016757">
    <property type="term" value="F:glycosyltransferase activity"/>
    <property type="evidence" value="ECO:0007669"/>
    <property type="project" value="UniProtKB-KW"/>
</dbReference>
<reference evidence="8" key="1">
    <citation type="submission" date="2022-04" db="EMBL/GenBank/DDBJ databases">
        <title>Tomato heritable bacteria conferring resistance against bacterial wilt.</title>
        <authorList>
            <person name="Yin J."/>
        </authorList>
    </citation>
    <scope>NUCLEOTIDE SEQUENCE</scope>
    <source>
        <strain evidence="8">Cra20</strain>
    </source>
</reference>
<keyword evidence="2" id="KW-1003">Cell membrane</keyword>
<dbReference type="EMBL" id="JALMLT010000003">
    <property type="protein sequence ID" value="MDT8759544.1"/>
    <property type="molecule type" value="Genomic_DNA"/>
</dbReference>
<keyword evidence="5 7" id="KW-1133">Transmembrane helix</keyword>
<dbReference type="EC" id="2.4.99.-" evidence="8"/>
<evidence type="ECO:0000256" key="4">
    <source>
        <dbReference type="ARBA" id="ARBA00022692"/>
    </source>
</evidence>
<proteinExistence type="inferred from homology"/>
<keyword evidence="4 7" id="KW-0812">Transmembrane</keyword>
<feature type="transmembrane region" description="Helical" evidence="7">
    <location>
        <begin position="214"/>
        <end position="231"/>
    </location>
</feature>
<feature type="transmembrane region" description="Helical" evidence="7">
    <location>
        <begin position="154"/>
        <end position="172"/>
    </location>
</feature>
<comment type="caution">
    <text evidence="8">The sequence shown here is derived from an EMBL/GenBank/DDBJ whole genome shotgun (WGS) entry which is preliminary data.</text>
</comment>
<evidence type="ECO:0000256" key="7">
    <source>
        <dbReference type="SAM" id="Phobius"/>
    </source>
</evidence>
<feature type="transmembrane region" description="Helical" evidence="7">
    <location>
        <begin position="108"/>
        <end position="129"/>
    </location>
</feature>
<evidence type="ECO:0000256" key="3">
    <source>
        <dbReference type="ARBA" id="ARBA00022679"/>
    </source>
</evidence>
<organism evidence="8">
    <name type="scientific">Sphingomonas psychrotolerans</name>
    <dbReference type="NCBI Taxonomy" id="1327635"/>
    <lineage>
        <taxon>Bacteria</taxon>
        <taxon>Pseudomonadati</taxon>
        <taxon>Pseudomonadota</taxon>
        <taxon>Alphaproteobacteria</taxon>
        <taxon>Sphingomonadales</taxon>
        <taxon>Sphingomonadaceae</taxon>
        <taxon>Sphingomonas</taxon>
    </lineage>
</organism>
<evidence type="ECO:0000313" key="8">
    <source>
        <dbReference type="EMBL" id="MDT8759544.1"/>
    </source>
</evidence>
<evidence type="ECO:0000256" key="6">
    <source>
        <dbReference type="ARBA" id="ARBA00023136"/>
    </source>
</evidence>
<keyword evidence="6 7" id="KW-0472">Membrane</keyword>
<dbReference type="PANTHER" id="PTHR30589">
    <property type="entry name" value="PROLIPOPROTEIN DIACYLGLYCERYL TRANSFERASE"/>
    <property type="match status" value="1"/>
</dbReference>
<feature type="transmembrane region" description="Helical" evidence="7">
    <location>
        <begin position="184"/>
        <end position="202"/>
    </location>
</feature>
<sequence length="240" mass="26393">MITVPTAPWLHYAGDAASWAVAALGARWVYRHRRSAVERLARQTRPGYFIALSLGALAGAWLFGSLNSLRFAVPAPSHSIGGALAGAITGVELWKWRHGVRESTGGPFVIPLAIGIVIGRWGCLFAGLADGTYGTPTPLPWAVDLGDGIGRHPVQIYESLSMAAFLALYCRAIVRHRDWAVRTGFHWFVLAYAAQRFAWEFLKPYPPLLGPLNLFHFLMLGLAAYALTWIARDARRTRTV</sequence>
<accession>A0ABU3N4T9</accession>
<dbReference type="PANTHER" id="PTHR30589:SF0">
    <property type="entry name" value="PHOSPHATIDYLGLYCEROL--PROLIPOPROTEIN DIACYLGLYCERYL TRANSFERASE"/>
    <property type="match status" value="1"/>
</dbReference>
<feature type="transmembrane region" description="Helical" evidence="7">
    <location>
        <begin position="47"/>
        <end position="66"/>
    </location>
</feature>
<dbReference type="Pfam" id="PF01790">
    <property type="entry name" value="LGT"/>
    <property type="match status" value="1"/>
</dbReference>
<protein>
    <submittedName>
        <fullName evidence="8">Prolipoprotein diacylglyceryl transferase</fullName>
        <ecNumber evidence="8">2.4.99.-</ecNumber>
    </submittedName>
</protein>
<evidence type="ECO:0000256" key="1">
    <source>
        <dbReference type="ARBA" id="ARBA00007150"/>
    </source>
</evidence>
<dbReference type="InterPro" id="IPR001640">
    <property type="entry name" value="Lgt"/>
</dbReference>
<keyword evidence="3 8" id="KW-0808">Transferase</keyword>
<feature type="transmembrane region" description="Helical" evidence="7">
    <location>
        <begin position="78"/>
        <end position="96"/>
    </location>
</feature>
<keyword evidence="8" id="KW-0328">Glycosyltransferase</keyword>
<evidence type="ECO:0000256" key="2">
    <source>
        <dbReference type="ARBA" id="ARBA00022475"/>
    </source>
</evidence>
<feature type="transmembrane region" description="Helical" evidence="7">
    <location>
        <begin position="6"/>
        <end position="26"/>
    </location>
</feature>
<evidence type="ECO:0000256" key="5">
    <source>
        <dbReference type="ARBA" id="ARBA00022989"/>
    </source>
</evidence>
<name>A0ABU3N4T9_9SPHN</name>
<gene>
    <name evidence="8" type="ORF">MZO42_12630</name>
</gene>